<feature type="chain" id="PRO_5041412073" description="Lipoprotein" evidence="1">
    <location>
        <begin position="23"/>
        <end position="129"/>
    </location>
</feature>
<dbReference type="EMBL" id="JANFAV010000031">
    <property type="protein sequence ID" value="MCW6537729.1"/>
    <property type="molecule type" value="Genomic_DNA"/>
</dbReference>
<evidence type="ECO:0000313" key="3">
    <source>
        <dbReference type="Proteomes" id="UP001165565"/>
    </source>
</evidence>
<dbReference type="RefSeq" id="WP_265271923.1">
    <property type="nucleotide sequence ID" value="NZ_JANFAV010000031.1"/>
</dbReference>
<accession>A0AA41ZIU0</accession>
<evidence type="ECO:0000256" key="1">
    <source>
        <dbReference type="SAM" id="SignalP"/>
    </source>
</evidence>
<sequence>MCAIIRASALLAVIVLLNPAVSGCSRAISIHTQVLNVGATKIACLRRPCPHRGVYRPVAGGLEARKDALIYADNDGRIGPPHLDAAPEIAAAVKTAWDAQKCVQIDGSFDTSVSGQPTLHIVRLLGACP</sequence>
<keyword evidence="3" id="KW-1185">Reference proteome</keyword>
<feature type="signal peptide" evidence="1">
    <location>
        <begin position="1"/>
        <end position="22"/>
    </location>
</feature>
<keyword evidence="1" id="KW-0732">Signal</keyword>
<organism evidence="2 3">
    <name type="scientific">Sphingomonas lycopersici</name>
    <dbReference type="NCBI Taxonomy" id="2951807"/>
    <lineage>
        <taxon>Bacteria</taxon>
        <taxon>Pseudomonadati</taxon>
        <taxon>Pseudomonadota</taxon>
        <taxon>Alphaproteobacteria</taxon>
        <taxon>Sphingomonadales</taxon>
        <taxon>Sphingomonadaceae</taxon>
        <taxon>Sphingomonas</taxon>
    </lineage>
</organism>
<dbReference type="PROSITE" id="PS51257">
    <property type="entry name" value="PROKAR_LIPOPROTEIN"/>
    <property type="match status" value="1"/>
</dbReference>
<evidence type="ECO:0008006" key="4">
    <source>
        <dbReference type="Google" id="ProtNLM"/>
    </source>
</evidence>
<proteinExistence type="predicted"/>
<dbReference type="AlphaFoldDB" id="A0AA41ZIU0"/>
<name>A0AA41ZIU0_9SPHN</name>
<comment type="caution">
    <text evidence="2">The sequence shown here is derived from an EMBL/GenBank/DDBJ whole genome shotgun (WGS) entry which is preliminary data.</text>
</comment>
<protein>
    <recommendedName>
        <fullName evidence="4">Lipoprotein</fullName>
    </recommendedName>
</protein>
<dbReference type="Proteomes" id="UP001165565">
    <property type="component" value="Unassembled WGS sequence"/>
</dbReference>
<gene>
    <name evidence="2" type="ORF">NEE01_23390</name>
</gene>
<evidence type="ECO:0000313" key="2">
    <source>
        <dbReference type="EMBL" id="MCW6537729.1"/>
    </source>
</evidence>
<reference evidence="2" key="1">
    <citation type="submission" date="2022-06" db="EMBL/GenBank/DDBJ databases">
        <title>Sphingomonas sp. nov. isolated from rhizosphere soil of tomato.</title>
        <authorList>
            <person name="Dong H."/>
            <person name="Gao R."/>
        </authorList>
    </citation>
    <scope>NUCLEOTIDE SEQUENCE</scope>
    <source>
        <strain evidence="2">MMSM24</strain>
    </source>
</reference>